<evidence type="ECO:0000256" key="2">
    <source>
        <dbReference type="SAM" id="SignalP"/>
    </source>
</evidence>
<proteinExistence type="predicted"/>
<dbReference type="InParanoid" id="I2GXV9"/>
<dbReference type="HOGENOM" id="CLU_539892_0_0_1"/>
<gene>
    <name evidence="3" type="primary">TBLA0B01180</name>
    <name evidence="3" type="ORF">TBLA_0B01180</name>
</gene>
<keyword evidence="2" id="KW-0732">Signal</keyword>
<dbReference type="KEGG" id="tbl:TBLA_0B01180"/>
<dbReference type="GeneID" id="14493969"/>
<feature type="compositionally biased region" description="Polar residues" evidence="1">
    <location>
        <begin position="101"/>
        <end position="126"/>
    </location>
</feature>
<sequence length="505" mass="53379">MVQVQKTAVFSLLCALPQVIDAAKSNPKNDNLAYKQLAGQNGTVTSEESFTSTVPISPSVPVTSPSSQTETQVSTGETLTTPISLTTLSSSSIQTSIFTSGEPQSIPSNSVSTASTQESVSGTSQNSVSTTLSGVSSESSKSLETTNIESTDSSETTQMSETGSAKTTSTGTEKTTKTTNEKTTTVQFASAAVAKTSVAGMLNDVANITMESSDNSTASAAWTFISPNTQQRVNLTSLGGNVSWTGFGPWVYIWSTNGTNVTAINMSDPSTLPSNGTWVIATPHSNSTIESVPNGTIWTGSCGSSSGCKWNTSKVGTKAWNTTWWVNSSTTNEYYWWNWFLWSISQQSNSESSTTEIFQGGERESNEDNVAGSHVQGSGLFGLGGHGVWNSSSWASGGNWGNVSVILNQTTTCRNGTLPGPNGTVISCPWVHTSVEETSTVETTPAQTNTLETNVTTLPWFLNGTLLSELNETLFVRDLEYVDASNSLKIPTWTAVVGLLVSCLI</sequence>
<feature type="compositionally biased region" description="Low complexity" evidence="1">
    <location>
        <begin position="160"/>
        <end position="173"/>
    </location>
</feature>
<evidence type="ECO:0000313" key="4">
    <source>
        <dbReference type="Proteomes" id="UP000002866"/>
    </source>
</evidence>
<evidence type="ECO:0000313" key="3">
    <source>
        <dbReference type="EMBL" id="CCH58961.1"/>
    </source>
</evidence>
<feature type="compositionally biased region" description="Polar residues" evidence="1">
    <location>
        <begin position="147"/>
        <end position="159"/>
    </location>
</feature>
<feature type="chain" id="PRO_5003660282" description="Flo11 domain-containing protein" evidence="2">
    <location>
        <begin position="23"/>
        <end position="505"/>
    </location>
</feature>
<feature type="signal peptide" evidence="2">
    <location>
        <begin position="1"/>
        <end position="22"/>
    </location>
</feature>
<feature type="compositionally biased region" description="Low complexity" evidence="1">
    <location>
        <begin position="127"/>
        <end position="146"/>
    </location>
</feature>
<evidence type="ECO:0008006" key="5">
    <source>
        <dbReference type="Google" id="ProtNLM"/>
    </source>
</evidence>
<feature type="region of interest" description="Disordered" evidence="1">
    <location>
        <begin position="98"/>
        <end position="181"/>
    </location>
</feature>
<dbReference type="EMBL" id="HE806317">
    <property type="protein sequence ID" value="CCH58961.1"/>
    <property type="molecule type" value="Genomic_DNA"/>
</dbReference>
<dbReference type="RefSeq" id="XP_004178480.1">
    <property type="nucleotide sequence ID" value="XM_004178432.1"/>
</dbReference>
<name>I2GXV9_HENB6</name>
<feature type="region of interest" description="Disordered" evidence="1">
    <location>
        <begin position="46"/>
        <end position="80"/>
    </location>
</feature>
<accession>I2GXV9</accession>
<protein>
    <recommendedName>
        <fullName evidence="5">Flo11 domain-containing protein</fullName>
    </recommendedName>
</protein>
<dbReference type="Proteomes" id="UP000002866">
    <property type="component" value="Chromosome 2"/>
</dbReference>
<organism evidence="3 4">
    <name type="scientific">Henningerozyma blattae (strain ATCC 34711 / CBS 6284 / DSM 70876 / NBRC 10599 / NRRL Y-10934 / UCD 77-7)</name>
    <name type="common">Yeast</name>
    <name type="synonym">Tetrapisispora blattae</name>
    <dbReference type="NCBI Taxonomy" id="1071380"/>
    <lineage>
        <taxon>Eukaryota</taxon>
        <taxon>Fungi</taxon>
        <taxon>Dikarya</taxon>
        <taxon>Ascomycota</taxon>
        <taxon>Saccharomycotina</taxon>
        <taxon>Saccharomycetes</taxon>
        <taxon>Saccharomycetales</taxon>
        <taxon>Saccharomycetaceae</taxon>
        <taxon>Henningerozyma</taxon>
    </lineage>
</organism>
<keyword evidence="4" id="KW-1185">Reference proteome</keyword>
<reference evidence="3 4" key="1">
    <citation type="journal article" date="2011" name="Proc. Natl. Acad. Sci. U.S.A.">
        <title>Evolutionary erosion of yeast sex chromosomes by mating-type switching accidents.</title>
        <authorList>
            <person name="Gordon J.L."/>
            <person name="Armisen D."/>
            <person name="Proux-Wera E."/>
            <person name="Oheigeartaigh S.S."/>
            <person name="Byrne K.P."/>
            <person name="Wolfe K.H."/>
        </authorList>
    </citation>
    <scope>NUCLEOTIDE SEQUENCE [LARGE SCALE GENOMIC DNA]</scope>
    <source>
        <strain evidence="4">ATCC 34711 / CBS 6284 / DSM 70876 / NBRC 10599 / NRRL Y-10934 / UCD 77-7</strain>
    </source>
</reference>
<evidence type="ECO:0000256" key="1">
    <source>
        <dbReference type="SAM" id="MobiDB-lite"/>
    </source>
</evidence>
<dbReference type="AlphaFoldDB" id="I2GXV9"/>